<dbReference type="SUPFAM" id="SSF52091">
    <property type="entry name" value="SpoIIaa-like"/>
    <property type="match status" value="1"/>
</dbReference>
<gene>
    <name evidence="2" type="ORF">A2519_15480</name>
</gene>
<feature type="domain" description="STAS" evidence="1">
    <location>
        <begin position="16"/>
        <end position="107"/>
    </location>
</feature>
<evidence type="ECO:0000313" key="3">
    <source>
        <dbReference type="Proteomes" id="UP000179243"/>
    </source>
</evidence>
<dbReference type="Gene3D" id="3.30.750.24">
    <property type="entry name" value="STAS domain"/>
    <property type="match status" value="1"/>
</dbReference>
<protein>
    <recommendedName>
        <fullName evidence="1">STAS domain-containing protein</fullName>
    </recommendedName>
</protein>
<sequence>MNYENNIIYNETAKEVVVSITGTFALPGDPPLSRTLEPYFKKDLKKITINISNLTMITSTGIRHLIILKEYAVNTATKLVLRCSNTQIYNSLCDLNLDAVFVIEKSD</sequence>
<dbReference type="Proteomes" id="UP000179243">
    <property type="component" value="Unassembled WGS sequence"/>
</dbReference>
<dbReference type="Pfam" id="PF01740">
    <property type="entry name" value="STAS"/>
    <property type="match status" value="1"/>
</dbReference>
<evidence type="ECO:0000313" key="2">
    <source>
        <dbReference type="EMBL" id="OGK03411.1"/>
    </source>
</evidence>
<dbReference type="InterPro" id="IPR002645">
    <property type="entry name" value="STAS_dom"/>
</dbReference>
<evidence type="ECO:0000259" key="1">
    <source>
        <dbReference type="PROSITE" id="PS50801"/>
    </source>
</evidence>
<dbReference type="EMBL" id="MFYX01000090">
    <property type="protein sequence ID" value="OGK03411.1"/>
    <property type="molecule type" value="Genomic_DNA"/>
</dbReference>
<proteinExistence type="predicted"/>
<reference evidence="2 3" key="1">
    <citation type="journal article" date="2016" name="Nat. Commun.">
        <title>Thousands of microbial genomes shed light on interconnected biogeochemical processes in an aquifer system.</title>
        <authorList>
            <person name="Anantharaman K."/>
            <person name="Brown C.T."/>
            <person name="Hug L.A."/>
            <person name="Sharon I."/>
            <person name="Castelle C.J."/>
            <person name="Probst A.J."/>
            <person name="Thomas B.C."/>
            <person name="Singh A."/>
            <person name="Wilkins M.J."/>
            <person name="Karaoz U."/>
            <person name="Brodie E.L."/>
            <person name="Williams K.H."/>
            <person name="Hubbard S.S."/>
            <person name="Banfield J.F."/>
        </authorList>
    </citation>
    <scope>NUCLEOTIDE SEQUENCE [LARGE SCALE GENOMIC DNA]</scope>
</reference>
<accession>A0A1F7F9Y1</accession>
<dbReference type="AlphaFoldDB" id="A0A1F7F9Y1"/>
<organism evidence="2 3">
    <name type="scientific">Candidatus Raymondbacteria bacterium RIFOXYD12_FULL_49_13</name>
    <dbReference type="NCBI Taxonomy" id="1817890"/>
    <lineage>
        <taxon>Bacteria</taxon>
        <taxon>Raymondiibacteriota</taxon>
    </lineage>
</organism>
<comment type="caution">
    <text evidence="2">The sequence shown here is derived from an EMBL/GenBank/DDBJ whole genome shotgun (WGS) entry which is preliminary data.</text>
</comment>
<name>A0A1F7F9Y1_UNCRA</name>
<dbReference type="InterPro" id="IPR036513">
    <property type="entry name" value="STAS_dom_sf"/>
</dbReference>
<dbReference type="PROSITE" id="PS50801">
    <property type="entry name" value="STAS"/>
    <property type="match status" value="1"/>
</dbReference>